<dbReference type="Proteomes" id="UP001589609">
    <property type="component" value="Unassembled WGS sequence"/>
</dbReference>
<evidence type="ECO:0000259" key="4">
    <source>
        <dbReference type="PROSITE" id="PS51733"/>
    </source>
</evidence>
<comment type="catalytic activity">
    <reaction evidence="3">
        <text>N(6)-octanoyl-L-lysyl-[glycine-cleavage complex H protein] + L-lysyl-[lipoyl-carrier protein] = N(6)-octanoyl-L-lysyl-[lipoyl-carrier protein] + L-lysyl-[glycine-cleavage complex H protein]</text>
        <dbReference type="Rhea" id="RHEA:20213"/>
        <dbReference type="Rhea" id="RHEA-COMP:10500"/>
        <dbReference type="Rhea" id="RHEA-COMP:10501"/>
        <dbReference type="Rhea" id="RHEA-COMP:10503"/>
        <dbReference type="Rhea" id="RHEA-COMP:10504"/>
        <dbReference type="ChEBI" id="CHEBI:29969"/>
        <dbReference type="ChEBI" id="CHEBI:78809"/>
        <dbReference type="EC" id="2.3.1.204"/>
    </reaction>
</comment>
<proteinExistence type="inferred from homology"/>
<comment type="pathway">
    <text evidence="3">Protein modification; protein lipoylation via endogenous pathway; protein N(6)-(lipoyl)lysine from octanoyl-[acyl-carrier-protein].</text>
</comment>
<dbReference type="InterPro" id="IPR050664">
    <property type="entry name" value="Octanoyltrans_LipM/LipL"/>
</dbReference>
<evidence type="ECO:0000256" key="1">
    <source>
        <dbReference type="ARBA" id="ARBA00022679"/>
    </source>
</evidence>
<dbReference type="EMBL" id="JBHMAF010000032">
    <property type="protein sequence ID" value="MFB9758425.1"/>
    <property type="molecule type" value="Genomic_DNA"/>
</dbReference>
<feature type="domain" description="BPL/LPL catalytic" evidence="4">
    <location>
        <begin position="44"/>
        <end position="229"/>
    </location>
</feature>
<dbReference type="InterPro" id="IPR024897">
    <property type="entry name" value="LipL"/>
</dbReference>
<dbReference type="GO" id="GO:0016874">
    <property type="term" value="F:ligase activity"/>
    <property type="evidence" value="ECO:0007669"/>
    <property type="project" value="UniProtKB-KW"/>
</dbReference>
<comment type="miscellaneous">
    <text evidence="3">The reaction proceeds via a thioester-linked acyl-enzyme intermediate.</text>
</comment>
<dbReference type="PANTHER" id="PTHR43679">
    <property type="entry name" value="OCTANOYLTRANSFERASE LIPM-RELATED"/>
    <property type="match status" value="1"/>
</dbReference>
<feature type="active site" description="Acyl-thioester intermediate" evidence="3">
    <location>
        <position position="149"/>
    </location>
</feature>
<protein>
    <recommendedName>
        <fullName evidence="3">Octanoyl-[GcvH]:protein N-octanoyltransferase</fullName>
        <ecNumber evidence="3">2.3.1.204</ecNumber>
    </recommendedName>
    <alternativeName>
        <fullName evidence="3">Octanoyl-[GcvH]:E2 amidotransferase</fullName>
    </alternativeName>
</protein>
<feature type="site" description="Lowers pKa of active site Cys" evidence="3">
    <location>
        <position position="161"/>
    </location>
</feature>
<organism evidence="5 6">
    <name type="scientific">Ectobacillus funiculus</name>
    <dbReference type="NCBI Taxonomy" id="137993"/>
    <lineage>
        <taxon>Bacteria</taxon>
        <taxon>Bacillati</taxon>
        <taxon>Bacillota</taxon>
        <taxon>Bacilli</taxon>
        <taxon>Bacillales</taxon>
        <taxon>Bacillaceae</taxon>
        <taxon>Ectobacillus</taxon>
    </lineage>
</organism>
<evidence type="ECO:0000313" key="6">
    <source>
        <dbReference type="Proteomes" id="UP001589609"/>
    </source>
</evidence>
<comment type="function">
    <text evidence="3">Catalyzes the amidotransfer (transamidation) of the octanoyl moiety from octanoyl-GcvH to the lipoyl domain of the E2 subunit of lipoate-dependent enzymes.</text>
</comment>
<reference evidence="5 6" key="1">
    <citation type="submission" date="2024-09" db="EMBL/GenBank/DDBJ databases">
        <authorList>
            <person name="Sun Q."/>
            <person name="Mori K."/>
        </authorList>
    </citation>
    <scope>NUCLEOTIDE SEQUENCE [LARGE SCALE GENOMIC DNA]</scope>
    <source>
        <strain evidence="5 6">JCM 11201</strain>
    </source>
</reference>
<comment type="similarity">
    <text evidence="3">Belongs to the octanoyltransferase LipL family.</text>
</comment>
<dbReference type="InterPro" id="IPR004143">
    <property type="entry name" value="BPL_LPL_catalytic"/>
</dbReference>
<dbReference type="SUPFAM" id="SSF55681">
    <property type="entry name" value="Class II aaRS and biotin synthetases"/>
    <property type="match status" value="1"/>
</dbReference>
<evidence type="ECO:0000313" key="5">
    <source>
        <dbReference type="EMBL" id="MFB9758425.1"/>
    </source>
</evidence>
<dbReference type="EC" id="2.3.1.204" evidence="3"/>
<keyword evidence="6" id="KW-1185">Reference proteome</keyword>
<name>A0ABV5WCX0_9BACI</name>
<dbReference type="CDD" id="cd16443">
    <property type="entry name" value="LplA"/>
    <property type="match status" value="1"/>
</dbReference>
<comment type="caution">
    <text evidence="5">The sequence shown here is derived from an EMBL/GenBank/DDBJ whole genome shotgun (WGS) entry which is preliminary data.</text>
</comment>
<dbReference type="InterPro" id="IPR045864">
    <property type="entry name" value="aa-tRNA-synth_II/BPL/LPL"/>
</dbReference>
<dbReference type="HAMAP" id="MF_02119">
    <property type="entry name" value="LipL"/>
    <property type="match status" value="1"/>
</dbReference>
<sequence>MNNSHSILFQPQWRVINQSSLGSQFHALQSFAMDDTLCKTVGSGDSPATMRSWVHHNTIALGIQDTRLPYLEEGVQFLKNQGYDVVVRNSGGLAVVLDEGVLNMSLILRETENSIDINRGYDAMWNLIQRMLKDYNATIEAKEIIGSYCPGSYDLSIQSKKFAGISQRRTRGGIAVQIYLCVTGSGAARAALIRDFYRISLKREQTKFIYPSIVPKTMASLSELLGESIHVSDLMLRLLQSLQHMTHTLIPSQLTSEEVAICEHNLARVVERSNKILTKCYPI</sequence>
<keyword evidence="2 3" id="KW-0012">Acyltransferase</keyword>
<dbReference type="Gene3D" id="3.30.930.10">
    <property type="entry name" value="Bira Bifunctional Protein, Domain 2"/>
    <property type="match status" value="1"/>
</dbReference>
<dbReference type="RefSeq" id="WP_379948699.1">
    <property type="nucleotide sequence ID" value="NZ_JBHMAF010000032.1"/>
</dbReference>
<evidence type="ECO:0000256" key="3">
    <source>
        <dbReference type="HAMAP-Rule" id="MF_02119"/>
    </source>
</evidence>
<keyword evidence="5" id="KW-0436">Ligase</keyword>
<gene>
    <name evidence="3" type="primary">lipL</name>
    <name evidence="5" type="ORF">ACFFMS_07810</name>
</gene>
<dbReference type="Pfam" id="PF21948">
    <property type="entry name" value="LplA-B_cat"/>
    <property type="match status" value="1"/>
</dbReference>
<keyword evidence="1 3" id="KW-0808">Transferase</keyword>
<dbReference type="PROSITE" id="PS51733">
    <property type="entry name" value="BPL_LPL_CATALYTIC"/>
    <property type="match status" value="1"/>
</dbReference>
<dbReference type="PANTHER" id="PTHR43679:SF2">
    <property type="entry name" value="OCTANOYL-[GCVH]:PROTEIN N-OCTANOYLTRANSFERASE"/>
    <property type="match status" value="1"/>
</dbReference>
<evidence type="ECO:0000256" key="2">
    <source>
        <dbReference type="ARBA" id="ARBA00023315"/>
    </source>
</evidence>
<accession>A0ABV5WCX0</accession>